<protein>
    <submittedName>
        <fullName evidence="4">Alpha/beta hydrolase</fullName>
    </submittedName>
</protein>
<dbReference type="Gene3D" id="3.40.50.1820">
    <property type="entry name" value="alpha/beta hydrolase"/>
    <property type="match status" value="1"/>
</dbReference>
<gene>
    <name evidence="4" type="ORF">G5C33_13395</name>
</gene>
<sequence length="294" mass="30976">MRRTFIASLAAAFALLLAGGCARALGITQAVPATAIQSDAREIAYGGDSLQRLDYYPAPAAGAPLIVFVHGGGWKRGDKGNATGETKVRHFHDRGYAFASINYRLVPDSTVEQQATDVAHALGYLITHAPELGFDASRIVLMGHSAGAHLAALVGTDPRYLRDAGLGLDALDGVILLDGAAYDVSAQIAEGNRFMHDTYVQAFGENPARQRALSPLHQAAAPNAPAFLILHVQRDDGRRQSQALAQALHGAGTAAALHALPGRGFRGHRRINQDMGDPGYAGTAIVDGWIAGLF</sequence>
<dbReference type="KEGG" id="spzr:G5C33_13395"/>
<dbReference type="AlphaFoldDB" id="A0A6G6Y7X7"/>
<accession>A0A6G6Y7X7</accession>
<feature type="chain" id="PRO_5026277851" evidence="2">
    <location>
        <begin position="25"/>
        <end position="294"/>
    </location>
</feature>
<feature type="signal peptide" evidence="2">
    <location>
        <begin position="1"/>
        <end position="24"/>
    </location>
</feature>
<dbReference type="GO" id="GO:0016787">
    <property type="term" value="F:hydrolase activity"/>
    <property type="evidence" value="ECO:0007669"/>
    <property type="project" value="UniProtKB-KW"/>
</dbReference>
<dbReference type="PANTHER" id="PTHR48081:SF33">
    <property type="entry name" value="KYNURENINE FORMAMIDASE"/>
    <property type="match status" value="1"/>
</dbReference>
<name>A0A6G6Y7X7_9SPHN</name>
<dbReference type="InterPro" id="IPR049492">
    <property type="entry name" value="BD-FAE-like_dom"/>
</dbReference>
<keyword evidence="5" id="KW-1185">Reference proteome</keyword>
<reference evidence="4 5" key="1">
    <citation type="submission" date="2020-02" db="EMBL/GenBank/DDBJ databases">
        <authorList>
            <person name="Zheng R.K."/>
            <person name="Sun C.M."/>
        </authorList>
    </citation>
    <scope>NUCLEOTIDE SEQUENCE [LARGE SCALE GENOMIC DNA]</scope>
    <source>
        <strain evidence="5">zrk23</strain>
    </source>
</reference>
<dbReference type="InterPro" id="IPR050300">
    <property type="entry name" value="GDXG_lipolytic_enzyme"/>
</dbReference>
<keyword evidence="1 4" id="KW-0378">Hydrolase</keyword>
<feature type="domain" description="BD-FAE-like" evidence="3">
    <location>
        <begin position="57"/>
        <end position="157"/>
    </location>
</feature>
<organism evidence="4 5">
    <name type="scientific">Stakelama tenebrarum</name>
    <dbReference type="NCBI Taxonomy" id="2711215"/>
    <lineage>
        <taxon>Bacteria</taxon>
        <taxon>Pseudomonadati</taxon>
        <taxon>Pseudomonadota</taxon>
        <taxon>Alphaproteobacteria</taxon>
        <taxon>Sphingomonadales</taxon>
        <taxon>Sphingomonadaceae</taxon>
        <taxon>Stakelama</taxon>
    </lineage>
</organism>
<proteinExistence type="predicted"/>
<dbReference type="PANTHER" id="PTHR48081">
    <property type="entry name" value="AB HYDROLASE SUPERFAMILY PROTEIN C4A8.06C"/>
    <property type="match status" value="1"/>
</dbReference>
<dbReference type="PROSITE" id="PS51257">
    <property type="entry name" value="PROKAR_LIPOPROTEIN"/>
    <property type="match status" value="1"/>
</dbReference>
<evidence type="ECO:0000313" key="5">
    <source>
        <dbReference type="Proteomes" id="UP000501568"/>
    </source>
</evidence>
<evidence type="ECO:0000313" key="4">
    <source>
        <dbReference type="EMBL" id="QIG80676.1"/>
    </source>
</evidence>
<dbReference type="Pfam" id="PF20434">
    <property type="entry name" value="BD-FAE"/>
    <property type="match status" value="1"/>
</dbReference>
<evidence type="ECO:0000256" key="2">
    <source>
        <dbReference type="SAM" id="SignalP"/>
    </source>
</evidence>
<dbReference type="SUPFAM" id="SSF53474">
    <property type="entry name" value="alpha/beta-Hydrolases"/>
    <property type="match status" value="1"/>
</dbReference>
<dbReference type="InterPro" id="IPR029058">
    <property type="entry name" value="AB_hydrolase_fold"/>
</dbReference>
<evidence type="ECO:0000259" key="3">
    <source>
        <dbReference type="Pfam" id="PF20434"/>
    </source>
</evidence>
<dbReference type="EMBL" id="CP049109">
    <property type="protein sequence ID" value="QIG80676.1"/>
    <property type="molecule type" value="Genomic_DNA"/>
</dbReference>
<dbReference type="Proteomes" id="UP000501568">
    <property type="component" value="Chromosome"/>
</dbReference>
<dbReference type="RefSeq" id="WP_165327684.1">
    <property type="nucleotide sequence ID" value="NZ_CP049109.1"/>
</dbReference>
<keyword evidence="2" id="KW-0732">Signal</keyword>
<evidence type="ECO:0000256" key="1">
    <source>
        <dbReference type="ARBA" id="ARBA00022801"/>
    </source>
</evidence>